<name>A0A2T1NC68_9FLAO</name>
<comment type="caution">
    <text evidence="1">The sequence shown here is derived from an EMBL/GenBank/DDBJ whole genome shotgun (WGS) entry which is preliminary data.</text>
</comment>
<dbReference type="Proteomes" id="UP000238426">
    <property type="component" value="Unassembled WGS sequence"/>
</dbReference>
<evidence type="ECO:0000313" key="2">
    <source>
        <dbReference type="Proteomes" id="UP000238426"/>
    </source>
</evidence>
<gene>
    <name evidence="1" type="ORF">C7H52_01665</name>
</gene>
<evidence type="ECO:0000313" key="1">
    <source>
        <dbReference type="EMBL" id="PSG90004.1"/>
    </source>
</evidence>
<organism evidence="1 2">
    <name type="scientific">Aurantibacter aestuarii</name>
    <dbReference type="NCBI Taxonomy" id="1266046"/>
    <lineage>
        <taxon>Bacteria</taxon>
        <taxon>Pseudomonadati</taxon>
        <taxon>Bacteroidota</taxon>
        <taxon>Flavobacteriia</taxon>
        <taxon>Flavobacteriales</taxon>
        <taxon>Flavobacteriaceae</taxon>
        <taxon>Aurantibacter</taxon>
    </lineage>
</organism>
<dbReference type="EMBL" id="PXOQ01000007">
    <property type="protein sequence ID" value="PSG90004.1"/>
    <property type="molecule type" value="Genomic_DNA"/>
</dbReference>
<accession>A0A2T1NC68</accession>
<dbReference type="OrthoDB" id="817809at2"/>
<protein>
    <submittedName>
        <fullName evidence="1">Uncharacterized protein</fullName>
    </submittedName>
</protein>
<dbReference type="AlphaFoldDB" id="A0A2T1NC68"/>
<keyword evidence="2" id="KW-1185">Reference proteome</keyword>
<sequence length="348" mass="38430">MKLNTIIALITIMFIGVSLQAQNVSEFKPKAMKYGLNKLKNNPKKVYIASFNVNFEVYKEAIDYKASGGFRNTAKGEATARAAIGLEGLQKEHIQTKVDQLYNEFVQDLQSKGLILINPDQAGKTETYSGWAKASGPYIIESGSPGVLTCVPKNYSFFYKKETKSGKKKKGFMGGQFVPQKLSKDLDNAVVVDVNLYVMFSENGDNWLRGNGAQVKLFTNYRLINSYTISAPKENKVIGFKGAQSAETVSSTITYTQGKQGLGAKTAYTGLIKKDLEINGVIKKEKVVVNAKQGMATATSITPIVIVGPAYSKQTKWINVDSKKFAEGMYQATSKFVKYHNNQFLTNY</sequence>
<reference evidence="1 2" key="1">
    <citation type="submission" date="2018-03" db="EMBL/GenBank/DDBJ databases">
        <title>Mesoflavibacter sp. HG37 and Mesoflavibacter sp. HG96 sp.nov., two marine bacteria isolated from seawater of Western Pacific Ocean.</title>
        <authorList>
            <person name="Cheng H."/>
            <person name="Wu Y.-H."/>
            <person name="Guo L.-L."/>
            <person name="Xu X.-W."/>
        </authorList>
    </citation>
    <scope>NUCLEOTIDE SEQUENCE [LARGE SCALE GENOMIC DNA]</scope>
    <source>
        <strain evidence="1 2">KCTC 32269</strain>
    </source>
</reference>
<dbReference type="RefSeq" id="WP_106462147.1">
    <property type="nucleotide sequence ID" value="NZ_PXOQ01000007.1"/>
</dbReference>
<proteinExistence type="predicted"/>